<comment type="caution">
    <text evidence="7">The sequence shown here is derived from an EMBL/GenBank/DDBJ whole genome shotgun (WGS) entry which is preliminary data.</text>
</comment>
<evidence type="ECO:0000313" key="7">
    <source>
        <dbReference type="EMBL" id="RYJ61292.1"/>
    </source>
</evidence>
<dbReference type="AlphaFoldDB" id="A0A482UE14"/>
<gene>
    <name evidence="7" type="ORF">EJA06_015485</name>
</gene>
<dbReference type="PANTHER" id="PTHR43806:SF11">
    <property type="entry name" value="CEREVISIN-RELATED"/>
    <property type="match status" value="1"/>
</dbReference>
<dbReference type="Gene3D" id="3.40.50.200">
    <property type="entry name" value="Peptidase S8/S53 domain"/>
    <property type="match status" value="1"/>
</dbReference>
<keyword evidence="4" id="KW-0720">Serine protease</keyword>
<keyword evidence="3" id="KW-0378">Hydrolase</keyword>
<reference evidence="7 8" key="1">
    <citation type="submission" date="2019-01" db="EMBL/GenBank/DDBJ databases">
        <title>High-quality draft genome of. Pseudomonas songnenensis str. L103, a full-fledged denitrifier isolated from 100 meters deep aquifer in a heavily nitrogen fertilized agricultural area.</title>
        <authorList>
            <person name="Liu M."/>
            <person name="Liu B."/>
        </authorList>
    </citation>
    <scope>NUCLEOTIDE SEQUENCE [LARGE SCALE GENOMIC DNA]</scope>
    <source>
        <strain evidence="7 8">L103</strain>
    </source>
</reference>
<comment type="caution">
    <text evidence="5">Lacks conserved residue(s) required for the propagation of feature annotation.</text>
</comment>
<dbReference type="Proteomes" id="UP000282800">
    <property type="component" value="Unassembled WGS sequence"/>
</dbReference>
<dbReference type="PROSITE" id="PS00137">
    <property type="entry name" value="SUBTILASE_HIS"/>
    <property type="match status" value="1"/>
</dbReference>
<evidence type="ECO:0000256" key="2">
    <source>
        <dbReference type="ARBA" id="ARBA00022670"/>
    </source>
</evidence>
<sequence length="592" mass="65042">MPARVCTLFTLGLGLLTTLIILPAAAEDPIRITQLMRCGDLFAEDSQSWCLQAKGLPRADVQLYLNGQRVDADTLQRDGEQLRLTLAPDAVSSGPLWLEHAGKRSNPVWLSAGRSQVLAAKPDEVARNMDDLTTYVDLVSLIIEEDHEGLEKARQLAEKYGAKVVGAIPPLNTYQLRLPVKDLTERDAMVLRLGSEVGVDAVVIEESAAENDEQETGKRADQKRPQNREWAANRFLDAVDYYRERIPAGQRSGEKQPVRIGIIERAVDFDAPHFAEYLEPCDPSQQRTCLYARDADRPDNHGSSVAGILAAHASDARDQGFLSALDGTGPGFEVIVERNSDAGITANVAASVNLVEDGARILNWSWGIHRIGTVDVAGEPVDSLLRSGIAMSGYEELLEEFFLWLRREHPDVLVINSAGNGSAHSGLDDYRLPSSFITEQLLVVGGHERDDRKKVSVEHPDYVRKRKSSNVDMRVDITAAACTRAATLDPEQRGDVHCGTSYATPLVAGAVGAMLSVNPELEPDQVRELLRRSAMTIGRDSDFEPAEADDLTAPILPSERGYRLDDRDVGRSARLDMRKALELTVESLKNSR</sequence>
<feature type="domain" description="Peptidase S8/S53" evidence="6">
    <location>
        <begin position="291"/>
        <end position="541"/>
    </location>
</feature>
<dbReference type="InterPro" id="IPR036852">
    <property type="entry name" value="Peptidase_S8/S53_dom_sf"/>
</dbReference>
<evidence type="ECO:0000259" key="6">
    <source>
        <dbReference type="Pfam" id="PF00082"/>
    </source>
</evidence>
<dbReference type="GO" id="GO:0004252">
    <property type="term" value="F:serine-type endopeptidase activity"/>
    <property type="evidence" value="ECO:0007669"/>
    <property type="project" value="InterPro"/>
</dbReference>
<dbReference type="EMBL" id="RWYU02000006">
    <property type="protein sequence ID" value="RYJ61292.1"/>
    <property type="molecule type" value="Genomic_DNA"/>
</dbReference>
<dbReference type="PROSITE" id="PS51892">
    <property type="entry name" value="SUBTILASE"/>
    <property type="match status" value="1"/>
</dbReference>
<dbReference type="RefSeq" id="WP_126189962.1">
    <property type="nucleotide sequence ID" value="NZ_RWYU02000006.1"/>
</dbReference>
<evidence type="ECO:0000256" key="4">
    <source>
        <dbReference type="ARBA" id="ARBA00022825"/>
    </source>
</evidence>
<keyword evidence="2" id="KW-0645">Protease</keyword>
<name>A0A482UE14_9PSED</name>
<dbReference type="PANTHER" id="PTHR43806">
    <property type="entry name" value="PEPTIDASE S8"/>
    <property type="match status" value="1"/>
</dbReference>
<dbReference type="OrthoDB" id="6129453at2"/>
<dbReference type="Pfam" id="PF00082">
    <property type="entry name" value="Peptidase_S8"/>
    <property type="match status" value="1"/>
</dbReference>
<dbReference type="GO" id="GO:0006508">
    <property type="term" value="P:proteolysis"/>
    <property type="evidence" value="ECO:0007669"/>
    <property type="project" value="UniProtKB-KW"/>
</dbReference>
<evidence type="ECO:0000313" key="8">
    <source>
        <dbReference type="Proteomes" id="UP000282800"/>
    </source>
</evidence>
<accession>A0A482UE14</accession>
<dbReference type="PRINTS" id="PR00723">
    <property type="entry name" value="SUBTILISIN"/>
</dbReference>
<dbReference type="InterPro" id="IPR050131">
    <property type="entry name" value="Peptidase_S8_subtilisin-like"/>
</dbReference>
<comment type="similarity">
    <text evidence="1 5">Belongs to the peptidase S8 family.</text>
</comment>
<proteinExistence type="inferred from homology"/>
<evidence type="ECO:0000256" key="1">
    <source>
        <dbReference type="ARBA" id="ARBA00011073"/>
    </source>
</evidence>
<organism evidence="7 8">
    <name type="scientific">Pseudomonas songnenensis</name>
    <dbReference type="NCBI Taxonomy" id="1176259"/>
    <lineage>
        <taxon>Bacteria</taxon>
        <taxon>Pseudomonadati</taxon>
        <taxon>Pseudomonadota</taxon>
        <taxon>Gammaproteobacteria</taxon>
        <taxon>Pseudomonadales</taxon>
        <taxon>Pseudomonadaceae</taxon>
        <taxon>Pseudomonas</taxon>
    </lineage>
</organism>
<dbReference type="InterPro" id="IPR015500">
    <property type="entry name" value="Peptidase_S8_subtilisin-rel"/>
</dbReference>
<dbReference type="InterPro" id="IPR000209">
    <property type="entry name" value="Peptidase_S8/S53_dom"/>
</dbReference>
<protein>
    <submittedName>
        <fullName evidence="7">Peptidase S8 and S53 subtilisin kexin sedolisin</fullName>
    </submittedName>
</protein>
<evidence type="ECO:0000256" key="5">
    <source>
        <dbReference type="PROSITE-ProRule" id="PRU01240"/>
    </source>
</evidence>
<dbReference type="CDD" id="cd00306">
    <property type="entry name" value="Peptidases_S8_S53"/>
    <property type="match status" value="1"/>
</dbReference>
<dbReference type="InterPro" id="IPR022398">
    <property type="entry name" value="Peptidase_S8_His-AS"/>
</dbReference>
<evidence type="ECO:0000256" key="3">
    <source>
        <dbReference type="ARBA" id="ARBA00022801"/>
    </source>
</evidence>
<dbReference type="SUPFAM" id="SSF52743">
    <property type="entry name" value="Subtilisin-like"/>
    <property type="match status" value="1"/>
</dbReference>
<dbReference type="InterPro" id="IPR023828">
    <property type="entry name" value="Peptidase_S8_Ser-AS"/>
</dbReference>
<dbReference type="PROSITE" id="PS00138">
    <property type="entry name" value="SUBTILASE_SER"/>
    <property type="match status" value="1"/>
</dbReference>